<name>A0AAJ5WML7_9BACT</name>
<dbReference type="Pfam" id="PF18962">
    <property type="entry name" value="Por_Secre_tail"/>
    <property type="match status" value="1"/>
</dbReference>
<sequence length="539" mass="58246">MKQVYPLQLKTAFLIVVIMAALQNLSAQCPAGSISNTAGNYNNGQVVCISSSFNQEITLNSGAKMVIVSGGNFTGNINAKSGSTIEVNTGGTFNPNNANSFAAVVTVEKNATVNMNGNFGLSSGFALTNNGTFTWGRSWNQNNYTSITNGACGTMIFTQNTNLTQSAVFNNNGYMLVQGEFNTHQGTSYTNRGRLTVTGNFNVAGYFSNQYQAVFLGGQSNFNNSNDSTINLHTMYFAGKVAGQTRFRNEGLVWIKSDFNWNSNATFLINRPAAQLRVGGKLENNGIMRGTGSLWVNDINNNGTLIGVSTNERLTVNRLPNNGTKTNITHQSDLIAKDTSGYSGGLANPDVCTSSLPMIVSTLQAVYKNNAVQLDWYTVSEINSKQFVIEYSTDGVSFKAGGTVAANGNSNSRINYSYRFTNITGSTMYFRLLLVDLDGSTDYSSIAIVKINGGGQKLVAEAYPNPFTEKVDIQLSLSRKSDIEVKLFDMNGRIVKNQVFSGQSGSNRISLNSLSALRSGIYVLSVVAGEEKWMQKLVK</sequence>
<feature type="domain" description="Secretion system C-terminal sorting" evidence="2">
    <location>
        <begin position="463"/>
        <end position="538"/>
    </location>
</feature>
<dbReference type="NCBIfam" id="TIGR04183">
    <property type="entry name" value="Por_Secre_tail"/>
    <property type="match status" value="1"/>
</dbReference>
<feature type="chain" id="PRO_5042607240" evidence="1">
    <location>
        <begin position="27"/>
        <end position="539"/>
    </location>
</feature>
<dbReference type="Proteomes" id="UP001220610">
    <property type="component" value="Chromosome"/>
</dbReference>
<proteinExistence type="predicted"/>
<evidence type="ECO:0000313" key="4">
    <source>
        <dbReference type="Proteomes" id="UP001220610"/>
    </source>
</evidence>
<protein>
    <submittedName>
        <fullName evidence="3">T9SS type A sorting domain-containing protein</fullName>
    </submittedName>
</protein>
<organism evidence="3 4">
    <name type="scientific">Candidatus Pseudobacter hemicellulosilyticus</name>
    <dbReference type="NCBI Taxonomy" id="3121375"/>
    <lineage>
        <taxon>Bacteria</taxon>
        <taxon>Pseudomonadati</taxon>
        <taxon>Bacteroidota</taxon>
        <taxon>Chitinophagia</taxon>
        <taxon>Chitinophagales</taxon>
        <taxon>Chitinophagaceae</taxon>
        <taxon>Pseudobacter</taxon>
    </lineage>
</organism>
<dbReference type="EMBL" id="CP119311">
    <property type="protein sequence ID" value="WEK34721.1"/>
    <property type="molecule type" value="Genomic_DNA"/>
</dbReference>
<keyword evidence="1" id="KW-0732">Signal</keyword>
<gene>
    <name evidence="3" type="ORF">P0Y53_19720</name>
</gene>
<feature type="signal peptide" evidence="1">
    <location>
        <begin position="1"/>
        <end position="26"/>
    </location>
</feature>
<accession>A0AAJ5WML7</accession>
<evidence type="ECO:0000313" key="3">
    <source>
        <dbReference type="EMBL" id="WEK34721.1"/>
    </source>
</evidence>
<reference evidence="3" key="1">
    <citation type="submission" date="2023-03" db="EMBL/GenBank/DDBJ databases">
        <title>Andean soil-derived lignocellulolytic bacterial consortium as a source of novel taxa and putative plastic-active enzymes.</title>
        <authorList>
            <person name="Diaz-Garcia L."/>
            <person name="Chuvochina M."/>
            <person name="Feuerriegel G."/>
            <person name="Bunk B."/>
            <person name="Sproer C."/>
            <person name="Streit W.R."/>
            <person name="Rodriguez L.M."/>
            <person name="Overmann J."/>
            <person name="Jimenez D.J."/>
        </authorList>
    </citation>
    <scope>NUCLEOTIDE SEQUENCE</scope>
    <source>
        <strain evidence="3">MAG 7</strain>
    </source>
</reference>
<dbReference type="AlphaFoldDB" id="A0AAJ5WML7"/>
<dbReference type="InterPro" id="IPR026444">
    <property type="entry name" value="Secre_tail"/>
</dbReference>
<evidence type="ECO:0000256" key="1">
    <source>
        <dbReference type="SAM" id="SignalP"/>
    </source>
</evidence>
<evidence type="ECO:0000259" key="2">
    <source>
        <dbReference type="Pfam" id="PF18962"/>
    </source>
</evidence>